<feature type="non-terminal residue" evidence="1">
    <location>
        <position position="1"/>
    </location>
</feature>
<reference evidence="1 2" key="1">
    <citation type="submission" date="2013-11" db="EMBL/GenBank/DDBJ databases">
        <title>The Genome Sequence of Phytophthora parasitica P1569.</title>
        <authorList>
            <consortium name="The Broad Institute Genomics Platform"/>
            <person name="Russ C."/>
            <person name="Tyler B."/>
            <person name="Panabieres F."/>
            <person name="Shan W."/>
            <person name="Tripathy S."/>
            <person name="Grunwald N."/>
            <person name="Machado M."/>
            <person name="Johnson C.S."/>
            <person name="Arredondo F."/>
            <person name="Hong C."/>
            <person name="Coffey M."/>
            <person name="Young S.K."/>
            <person name="Zeng Q."/>
            <person name="Gargeya S."/>
            <person name="Fitzgerald M."/>
            <person name="Abouelleil A."/>
            <person name="Alvarado L."/>
            <person name="Chapman S.B."/>
            <person name="Gainer-Dewar J."/>
            <person name="Goldberg J."/>
            <person name="Griggs A."/>
            <person name="Gujja S."/>
            <person name="Hansen M."/>
            <person name="Howarth C."/>
            <person name="Imamovic A."/>
            <person name="Ireland A."/>
            <person name="Larimer J."/>
            <person name="McCowan C."/>
            <person name="Murphy C."/>
            <person name="Pearson M."/>
            <person name="Poon T.W."/>
            <person name="Priest M."/>
            <person name="Roberts A."/>
            <person name="Saif S."/>
            <person name="Shea T."/>
            <person name="Sykes S."/>
            <person name="Wortman J."/>
            <person name="Nusbaum C."/>
            <person name="Birren B."/>
        </authorList>
    </citation>
    <scope>NUCLEOTIDE SEQUENCE [LARGE SCALE GENOMIC DNA]</scope>
    <source>
        <strain evidence="1 2">P1569</strain>
    </source>
</reference>
<comment type="caution">
    <text evidence="1">The sequence shown here is derived from an EMBL/GenBank/DDBJ whole genome shotgun (WGS) entry which is preliminary data.</text>
</comment>
<evidence type="ECO:0008006" key="3">
    <source>
        <dbReference type="Google" id="ProtNLM"/>
    </source>
</evidence>
<organism evidence="1 2">
    <name type="scientific">Phytophthora nicotianae P1569</name>
    <dbReference type="NCBI Taxonomy" id="1317065"/>
    <lineage>
        <taxon>Eukaryota</taxon>
        <taxon>Sar</taxon>
        <taxon>Stramenopiles</taxon>
        <taxon>Oomycota</taxon>
        <taxon>Peronosporomycetes</taxon>
        <taxon>Peronosporales</taxon>
        <taxon>Peronosporaceae</taxon>
        <taxon>Phytophthora</taxon>
    </lineage>
</organism>
<accession>V9FIN4</accession>
<dbReference type="EMBL" id="ANIZ01001040">
    <property type="protein sequence ID" value="ETI50262.1"/>
    <property type="molecule type" value="Genomic_DNA"/>
</dbReference>
<keyword evidence="2" id="KW-1185">Reference proteome</keyword>
<name>V9FIN4_PHYNI</name>
<dbReference type="OrthoDB" id="2430314at2759"/>
<dbReference type="AlphaFoldDB" id="V9FIN4"/>
<sequence length="91" mass="10335">NDSDDDEFRKTLGLPRPAFWELLDIIELDITRKRTNWCVPLSPAIRLCVYLDYAGHGCSLRQLSAQFDIGRSTASGFIKTLSESIVSRMEN</sequence>
<evidence type="ECO:0000313" key="2">
    <source>
        <dbReference type="Proteomes" id="UP000018721"/>
    </source>
</evidence>
<dbReference type="HOGENOM" id="CLU_2433633_0_0_1"/>
<dbReference type="Proteomes" id="UP000018721">
    <property type="component" value="Unassembled WGS sequence"/>
</dbReference>
<proteinExistence type="predicted"/>
<evidence type="ECO:0000313" key="1">
    <source>
        <dbReference type="EMBL" id="ETI50262.1"/>
    </source>
</evidence>
<gene>
    <name evidence="1" type="ORF">F443_06145</name>
</gene>
<protein>
    <recommendedName>
        <fullName evidence="3">Transposase Helix-turn-helix domain-containing protein</fullName>
    </recommendedName>
</protein>